<sequence>MGYINRREFYSGALSTFTLYPTSHIDMITVTFIRHGESEDNLKAIWAGWKDAPLSELGRSQAQALAESFASVPITHIYASPLKRAHSTGLAVHTHQPEPKPTFTSNPHLREQHFGIAEGNPWVINRPANKTLEELYAEGIYPVLRQRHEKFPEGESLDDLARRCEEGVQQCVLAHLHEGDGTHVALASHGLCISELVAALLRLDPESNRDVSYAGLLNTAWTRVTVRPRNDHEGPVDPHNPPPLEVKVTHVNVREHLNSLAPAAVDAVEEEDEAKAEARAFFGGGSSKSASTTNAEVVAGSE</sequence>
<accession>A0A5C3LPG2</accession>
<evidence type="ECO:0000256" key="3">
    <source>
        <dbReference type="PIRSR" id="PIRSR613078-2"/>
    </source>
</evidence>
<dbReference type="GO" id="GO:0043456">
    <property type="term" value="P:regulation of pentose-phosphate shunt"/>
    <property type="evidence" value="ECO:0007669"/>
    <property type="project" value="TreeGrafter"/>
</dbReference>
<gene>
    <name evidence="5" type="ORF">BDQ12DRAFT_689685</name>
</gene>
<reference evidence="5 6" key="1">
    <citation type="journal article" date="2019" name="Nat. Ecol. Evol.">
        <title>Megaphylogeny resolves global patterns of mushroom evolution.</title>
        <authorList>
            <person name="Varga T."/>
            <person name="Krizsan K."/>
            <person name="Foldi C."/>
            <person name="Dima B."/>
            <person name="Sanchez-Garcia M."/>
            <person name="Sanchez-Ramirez S."/>
            <person name="Szollosi G.J."/>
            <person name="Szarkandi J.G."/>
            <person name="Papp V."/>
            <person name="Albert L."/>
            <person name="Andreopoulos W."/>
            <person name="Angelini C."/>
            <person name="Antonin V."/>
            <person name="Barry K.W."/>
            <person name="Bougher N.L."/>
            <person name="Buchanan P."/>
            <person name="Buyck B."/>
            <person name="Bense V."/>
            <person name="Catcheside P."/>
            <person name="Chovatia M."/>
            <person name="Cooper J."/>
            <person name="Damon W."/>
            <person name="Desjardin D."/>
            <person name="Finy P."/>
            <person name="Geml J."/>
            <person name="Haridas S."/>
            <person name="Hughes K."/>
            <person name="Justo A."/>
            <person name="Karasinski D."/>
            <person name="Kautmanova I."/>
            <person name="Kiss B."/>
            <person name="Kocsube S."/>
            <person name="Kotiranta H."/>
            <person name="LaButti K.M."/>
            <person name="Lechner B.E."/>
            <person name="Liimatainen K."/>
            <person name="Lipzen A."/>
            <person name="Lukacs Z."/>
            <person name="Mihaltcheva S."/>
            <person name="Morgado L.N."/>
            <person name="Niskanen T."/>
            <person name="Noordeloos M.E."/>
            <person name="Ohm R.A."/>
            <person name="Ortiz-Santana B."/>
            <person name="Ovrebo C."/>
            <person name="Racz N."/>
            <person name="Riley R."/>
            <person name="Savchenko A."/>
            <person name="Shiryaev A."/>
            <person name="Soop K."/>
            <person name="Spirin V."/>
            <person name="Szebenyi C."/>
            <person name="Tomsovsky M."/>
            <person name="Tulloss R.E."/>
            <person name="Uehling J."/>
            <person name="Grigoriev I.V."/>
            <person name="Vagvolgyi C."/>
            <person name="Papp T."/>
            <person name="Martin F.M."/>
            <person name="Miettinen O."/>
            <person name="Hibbett D.S."/>
            <person name="Nagy L.G."/>
        </authorList>
    </citation>
    <scope>NUCLEOTIDE SEQUENCE [LARGE SCALE GENOMIC DNA]</scope>
    <source>
        <strain evidence="5 6">CBS 166.37</strain>
    </source>
</reference>
<protein>
    <submittedName>
        <fullName evidence="5">Histidine phosphatase superfamily</fullName>
    </submittedName>
</protein>
<dbReference type="AlphaFoldDB" id="A0A5C3LPG2"/>
<dbReference type="Proteomes" id="UP000308652">
    <property type="component" value="Unassembled WGS sequence"/>
</dbReference>
<organism evidence="5 6">
    <name type="scientific">Crucibulum laeve</name>
    <dbReference type="NCBI Taxonomy" id="68775"/>
    <lineage>
        <taxon>Eukaryota</taxon>
        <taxon>Fungi</taxon>
        <taxon>Dikarya</taxon>
        <taxon>Basidiomycota</taxon>
        <taxon>Agaricomycotina</taxon>
        <taxon>Agaricomycetes</taxon>
        <taxon>Agaricomycetidae</taxon>
        <taxon>Agaricales</taxon>
        <taxon>Agaricineae</taxon>
        <taxon>Nidulariaceae</taxon>
        <taxon>Crucibulum</taxon>
    </lineage>
</organism>
<dbReference type="Gene3D" id="3.40.50.1240">
    <property type="entry name" value="Phosphoglycerate mutase-like"/>
    <property type="match status" value="1"/>
</dbReference>
<dbReference type="InterPro" id="IPR029033">
    <property type="entry name" value="His_PPase_superfam"/>
</dbReference>
<feature type="active site" description="Proton donor/acceptor" evidence="2">
    <location>
        <position position="111"/>
    </location>
</feature>
<dbReference type="STRING" id="68775.A0A5C3LPG2"/>
<evidence type="ECO:0000256" key="2">
    <source>
        <dbReference type="PIRSR" id="PIRSR613078-1"/>
    </source>
</evidence>
<dbReference type="InterPro" id="IPR051695">
    <property type="entry name" value="Phosphoglycerate_Mutase"/>
</dbReference>
<dbReference type="CDD" id="cd07067">
    <property type="entry name" value="HP_PGM_like"/>
    <property type="match status" value="1"/>
</dbReference>
<dbReference type="SMART" id="SM00855">
    <property type="entry name" value="PGAM"/>
    <property type="match status" value="1"/>
</dbReference>
<evidence type="ECO:0000256" key="1">
    <source>
        <dbReference type="ARBA" id="ARBA00022801"/>
    </source>
</evidence>
<feature type="active site" description="Tele-phosphohistidine intermediate" evidence="2">
    <location>
        <position position="35"/>
    </location>
</feature>
<dbReference type="PANTHER" id="PTHR46517">
    <property type="entry name" value="FRUCTOSE-2,6-BISPHOSPHATASE TIGAR"/>
    <property type="match status" value="1"/>
</dbReference>
<name>A0A5C3LPG2_9AGAR</name>
<dbReference type="GO" id="GO:0004331">
    <property type="term" value="F:fructose-2,6-bisphosphate 2-phosphatase activity"/>
    <property type="evidence" value="ECO:0007669"/>
    <property type="project" value="TreeGrafter"/>
</dbReference>
<keyword evidence="6" id="KW-1185">Reference proteome</keyword>
<dbReference type="EMBL" id="ML213631">
    <property type="protein sequence ID" value="TFK34487.1"/>
    <property type="molecule type" value="Genomic_DNA"/>
</dbReference>
<dbReference type="OrthoDB" id="354304at2759"/>
<dbReference type="SUPFAM" id="SSF53254">
    <property type="entry name" value="Phosphoglycerate mutase-like"/>
    <property type="match status" value="1"/>
</dbReference>
<evidence type="ECO:0000256" key="4">
    <source>
        <dbReference type="SAM" id="MobiDB-lite"/>
    </source>
</evidence>
<feature type="binding site" evidence="3">
    <location>
        <position position="84"/>
    </location>
    <ligand>
        <name>substrate</name>
    </ligand>
</feature>
<feature type="region of interest" description="Disordered" evidence="4">
    <location>
        <begin position="282"/>
        <end position="302"/>
    </location>
</feature>
<dbReference type="GO" id="GO:0005829">
    <property type="term" value="C:cytosol"/>
    <property type="evidence" value="ECO:0007669"/>
    <property type="project" value="TreeGrafter"/>
</dbReference>
<proteinExistence type="predicted"/>
<dbReference type="GO" id="GO:0045820">
    <property type="term" value="P:negative regulation of glycolytic process"/>
    <property type="evidence" value="ECO:0007669"/>
    <property type="project" value="TreeGrafter"/>
</dbReference>
<keyword evidence="1" id="KW-0378">Hydrolase</keyword>
<dbReference type="Pfam" id="PF00300">
    <property type="entry name" value="His_Phos_1"/>
    <property type="match status" value="1"/>
</dbReference>
<evidence type="ECO:0000313" key="6">
    <source>
        <dbReference type="Proteomes" id="UP000308652"/>
    </source>
</evidence>
<feature type="binding site" evidence="3">
    <location>
        <begin position="34"/>
        <end position="41"/>
    </location>
    <ligand>
        <name>substrate</name>
    </ligand>
</feature>
<evidence type="ECO:0000313" key="5">
    <source>
        <dbReference type="EMBL" id="TFK34487.1"/>
    </source>
</evidence>
<dbReference type="InterPro" id="IPR013078">
    <property type="entry name" value="His_Pase_superF_clade-1"/>
</dbReference>
<dbReference type="PANTHER" id="PTHR46517:SF1">
    <property type="entry name" value="FRUCTOSE-2,6-BISPHOSPHATASE TIGAR"/>
    <property type="match status" value="1"/>
</dbReference>